<sequence>MIAWSLLVFHYFACHRLRRSRCSHAVNYVDSAILMFDDLFFRSSIVSLSAVLLFCRSDSATSEFVSCHLGWLLICSATNLKFVRFTDSIGNLKVGFHEPS</sequence>
<accession>A0AAP0IEL3</accession>
<dbReference type="Proteomes" id="UP001420932">
    <property type="component" value="Unassembled WGS sequence"/>
</dbReference>
<protein>
    <submittedName>
        <fullName evidence="1">Uncharacterized protein</fullName>
    </submittedName>
</protein>
<reference evidence="1 2" key="1">
    <citation type="submission" date="2024-01" db="EMBL/GenBank/DDBJ databases">
        <title>Genome assemblies of Stephania.</title>
        <authorList>
            <person name="Yang L."/>
        </authorList>
    </citation>
    <scope>NUCLEOTIDE SEQUENCE [LARGE SCALE GENOMIC DNA]</scope>
    <source>
        <strain evidence="1">YNDBR</strain>
        <tissue evidence="1">Leaf</tissue>
    </source>
</reference>
<dbReference type="AlphaFoldDB" id="A0AAP0IEL3"/>
<keyword evidence="2" id="KW-1185">Reference proteome</keyword>
<comment type="caution">
    <text evidence="1">The sequence shown here is derived from an EMBL/GenBank/DDBJ whole genome shotgun (WGS) entry which is preliminary data.</text>
</comment>
<dbReference type="EMBL" id="JBBNAF010000009">
    <property type="protein sequence ID" value="KAK9113847.1"/>
    <property type="molecule type" value="Genomic_DNA"/>
</dbReference>
<evidence type="ECO:0000313" key="1">
    <source>
        <dbReference type="EMBL" id="KAK9113847.1"/>
    </source>
</evidence>
<proteinExistence type="predicted"/>
<name>A0AAP0IEL3_9MAGN</name>
<organism evidence="1 2">
    <name type="scientific">Stephania yunnanensis</name>
    <dbReference type="NCBI Taxonomy" id="152371"/>
    <lineage>
        <taxon>Eukaryota</taxon>
        <taxon>Viridiplantae</taxon>
        <taxon>Streptophyta</taxon>
        <taxon>Embryophyta</taxon>
        <taxon>Tracheophyta</taxon>
        <taxon>Spermatophyta</taxon>
        <taxon>Magnoliopsida</taxon>
        <taxon>Ranunculales</taxon>
        <taxon>Menispermaceae</taxon>
        <taxon>Menispermoideae</taxon>
        <taxon>Cissampelideae</taxon>
        <taxon>Stephania</taxon>
    </lineage>
</organism>
<evidence type="ECO:0000313" key="2">
    <source>
        <dbReference type="Proteomes" id="UP001420932"/>
    </source>
</evidence>
<gene>
    <name evidence="1" type="ORF">Syun_020644</name>
</gene>